<dbReference type="eggNOG" id="ENOG502QZA2">
    <property type="taxonomic scope" value="Eukaryota"/>
</dbReference>
<dbReference type="Proteomes" id="UP000266841">
    <property type="component" value="Unassembled WGS sequence"/>
</dbReference>
<comment type="caution">
    <text evidence="2">The sequence shown here is derived from an EMBL/GenBank/DDBJ whole genome shotgun (WGS) entry which is preliminary data.</text>
</comment>
<protein>
    <submittedName>
        <fullName evidence="2">Uncharacterized protein</fullName>
    </submittedName>
</protein>
<name>K0THZ7_THAOC</name>
<organism evidence="2 3">
    <name type="scientific">Thalassiosira oceanica</name>
    <name type="common">Marine diatom</name>
    <dbReference type="NCBI Taxonomy" id="159749"/>
    <lineage>
        <taxon>Eukaryota</taxon>
        <taxon>Sar</taxon>
        <taxon>Stramenopiles</taxon>
        <taxon>Ochrophyta</taxon>
        <taxon>Bacillariophyta</taxon>
        <taxon>Coscinodiscophyceae</taxon>
        <taxon>Thalassiosirophycidae</taxon>
        <taxon>Thalassiosirales</taxon>
        <taxon>Thalassiosiraceae</taxon>
        <taxon>Thalassiosira</taxon>
    </lineage>
</organism>
<sequence length="265" mass="29480">MRHYHLAYQHSMAALSALSSKTTVADADDAAKALVDMKTNALVQTAFTDVGEVVAKTCSMMDENYIQNIQIGFAQPDNIIIETDDKTGIDAFDANDEVIRWNPESPPPPGRTPNQSPARPPTRLAVPQDAAHLNSLHQMVRQDLLELFVAPPNDDEDCAYYGGRVGLRCVHCSTIRRNKAARSAFFPNRLRTIYRDVSSWQQVSIDAKSGLAGYLLLRTQSFFSYRRNTSRHARTSRSQLETNMSISSNPTLPAERNGTGKRLPD</sequence>
<gene>
    <name evidence="2" type="ORF">THAOC_01609</name>
</gene>
<reference evidence="2 3" key="1">
    <citation type="journal article" date="2012" name="Genome Biol.">
        <title>Genome and low-iron response of an oceanic diatom adapted to chronic iron limitation.</title>
        <authorList>
            <person name="Lommer M."/>
            <person name="Specht M."/>
            <person name="Roy A.S."/>
            <person name="Kraemer L."/>
            <person name="Andreson R."/>
            <person name="Gutowska M.A."/>
            <person name="Wolf J."/>
            <person name="Bergner S.V."/>
            <person name="Schilhabel M.B."/>
            <person name="Klostermeier U.C."/>
            <person name="Beiko R.G."/>
            <person name="Rosenstiel P."/>
            <person name="Hippler M."/>
            <person name="Laroche J."/>
        </authorList>
    </citation>
    <scope>NUCLEOTIDE SEQUENCE [LARGE SCALE GENOMIC DNA]</scope>
    <source>
        <strain evidence="2 3">CCMP1005</strain>
    </source>
</reference>
<evidence type="ECO:0000313" key="2">
    <source>
        <dbReference type="EMBL" id="EJK76619.1"/>
    </source>
</evidence>
<dbReference type="AlphaFoldDB" id="K0THZ7"/>
<feature type="region of interest" description="Disordered" evidence="1">
    <location>
        <begin position="233"/>
        <end position="265"/>
    </location>
</feature>
<proteinExistence type="predicted"/>
<feature type="region of interest" description="Disordered" evidence="1">
    <location>
        <begin position="99"/>
        <end position="123"/>
    </location>
</feature>
<dbReference type="OrthoDB" id="49302at2759"/>
<feature type="compositionally biased region" description="Polar residues" evidence="1">
    <location>
        <begin position="236"/>
        <end position="251"/>
    </location>
</feature>
<dbReference type="EMBL" id="AGNL01001933">
    <property type="protein sequence ID" value="EJK76619.1"/>
    <property type="molecule type" value="Genomic_DNA"/>
</dbReference>
<accession>K0THZ7</accession>
<evidence type="ECO:0000313" key="3">
    <source>
        <dbReference type="Proteomes" id="UP000266841"/>
    </source>
</evidence>
<keyword evidence="3" id="KW-1185">Reference proteome</keyword>
<evidence type="ECO:0000256" key="1">
    <source>
        <dbReference type="SAM" id="MobiDB-lite"/>
    </source>
</evidence>